<reference evidence="2 3" key="1">
    <citation type="submission" date="2011-04" db="EMBL/GenBank/DDBJ databases">
        <title>The Genome Sequence of Clostridium citroniae WAL-19142.</title>
        <authorList>
            <consortium name="The Broad Institute Genome Sequencing Platform"/>
            <person name="Earl A."/>
            <person name="Ward D."/>
            <person name="Feldgarden M."/>
            <person name="Gevers D."/>
            <person name="Warren Y.A."/>
            <person name="Tyrrell K.L."/>
            <person name="Citron D.M."/>
            <person name="Goldstein E.J."/>
            <person name="Daigneault M."/>
            <person name="Allen-Vercoe E."/>
            <person name="Young S.K."/>
            <person name="Zeng Q."/>
            <person name="Gargeya S."/>
            <person name="Fitzgerald M."/>
            <person name="Haas B."/>
            <person name="Abouelleil A."/>
            <person name="Alvarado L."/>
            <person name="Arachchi H.M."/>
            <person name="Berlin A."/>
            <person name="Brown A."/>
            <person name="Chapman S.B."/>
            <person name="Chen Z."/>
            <person name="Dunbar C."/>
            <person name="Freedman E."/>
            <person name="Gearin G."/>
            <person name="Gellesch M."/>
            <person name="Goldberg J."/>
            <person name="Griggs A."/>
            <person name="Gujja S."/>
            <person name="Heilman E.R."/>
            <person name="Heiman D."/>
            <person name="Howarth C."/>
            <person name="Larson L."/>
            <person name="Lui A."/>
            <person name="MacDonald P.J."/>
            <person name="Mehta T."/>
            <person name="Montmayeur A."/>
            <person name="Murphy C."/>
            <person name="Neiman D."/>
            <person name="Pearson M."/>
            <person name="Priest M."/>
            <person name="Roberts A."/>
            <person name="Saif S."/>
            <person name="Shea T."/>
            <person name="Shenoy N."/>
            <person name="Sisk P."/>
            <person name="Stolte C."/>
            <person name="Sykes S."/>
            <person name="White J."/>
            <person name="Yandava C."/>
            <person name="Wortman J."/>
            <person name="Nusbaum C."/>
            <person name="Birren B."/>
        </authorList>
    </citation>
    <scope>NUCLEOTIDE SEQUENCE [LARGE SCALE GENOMIC DNA]</scope>
    <source>
        <strain evidence="2 3">WAL-19142</strain>
    </source>
</reference>
<protein>
    <submittedName>
        <fullName evidence="2">Uncharacterized protein</fullName>
    </submittedName>
</protein>
<accession>A0A0J9BJU7</accession>
<dbReference type="InterPro" id="IPR046085">
    <property type="entry name" value="DUF6103"/>
</dbReference>
<organism evidence="2 3">
    <name type="scientific">[Clostridium] citroniae WAL-19142</name>
    <dbReference type="NCBI Taxonomy" id="742734"/>
    <lineage>
        <taxon>Bacteria</taxon>
        <taxon>Bacillati</taxon>
        <taxon>Bacillota</taxon>
        <taxon>Clostridia</taxon>
        <taxon>Lachnospirales</taxon>
        <taxon>Lachnospiraceae</taxon>
        <taxon>Enterocloster</taxon>
    </lineage>
</organism>
<gene>
    <name evidence="2" type="ORF">HMPREF9470_05219</name>
</gene>
<evidence type="ECO:0000313" key="2">
    <source>
        <dbReference type="EMBL" id="KMW12494.1"/>
    </source>
</evidence>
<feature type="region of interest" description="Disordered" evidence="1">
    <location>
        <begin position="64"/>
        <end position="97"/>
    </location>
</feature>
<evidence type="ECO:0000256" key="1">
    <source>
        <dbReference type="SAM" id="MobiDB-lite"/>
    </source>
</evidence>
<dbReference type="PATRIC" id="fig|742734.4.peg.5583"/>
<dbReference type="EMBL" id="ADLK01000049">
    <property type="protein sequence ID" value="KMW12494.1"/>
    <property type="molecule type" value="Genomic_DNA"/>
</dbReference>
<evidence type="ECO:0000313" key="3">
    <source>
        <dbReference type="Proteomes" id="UP000037392"/>
    </source>
</evidence>
<comment type="caution">
    <text evidence="2">The sequence shown here is derived from an EMBL/GenBank/DDBJ whole genome shotgun (WGS) entry which is preliminary data.</text>
</comment>
<sequence length="97" mass="11197">MKGEVWMKNTTLTLTFNTERLDALTYHMGKKEADLKEELSDYLQKMYEKYVPQATREYLDDKLAREGAAKPARPRRQAEESHVRSQTGQEMGQAASV</sequence>
<feature type="compositionally biased region" description="Polar residues" evidence="1">
    <location>
        <begin position="84"/>
        <end position="97"/>
    </location>
</feature>
<dbReference type="AlphaFoldDB" id="A0A0J9BJU7"/>
<dbReference type="Proteomes" id="UP000037392">
    <property type="component" value="Unassembled WGS sequence"/>
</dbReference>
<name>A0A0J9BJU7_9FIRM</name>
<dbReference type="Pfam" id="PF19598">
    <property type="entry name" value="DUF6103"/>
    <property type="match status" value="1"/>
</dbReference>
<proteinExistence type="predicted"/>